<comment type="pathway">
    <text evidence="2">Bacterial outer membrane biogenesis; LPS O-antigen biosynthesis.</text>
</comment>
<comment type="similarity">
    <text evidence="6 12">Belongs to the DegT/DnrJ/EryC1 family.</text>
</comment>
<dbReference type="InterPro" id="IPR015424">
    <property type="entry name" value="PyrdxlP-dep_Trfase"/>
</dbReference>
<evidence type="ECO:0000256" key="10">
    <source>
        <dbReference type="PIRSR" id="PIRSR000390-1"/>
    </source>
</evidence>
<dbReference type="EC" id="2.6.1.102" evidence="8"/>
<dbReference type="Pfam" id="PF01041">
    <property type="entry name" value="DegT_DnrJ_EryC1"/>
    <property type="match status" value="1"/>
</dbReference>
<dbReference type="GO" id="GO:0030170">
    <property type="term" value="F:pyridoxal phosphate binding"/>
    <property type="evidence" value="ECO:0007669"/>
    <property type="project" value="TreeGrafter"/>
</dbReference>
<dbReference type="NCBIfam" id="TIGR04181">
    <property type="entry name" value="NHT_00031"/>
    <property type="match status" value="1"/>
</dbReference>
<comment type="cofactor">
    <cofactor evidence="1">
        <name>pyridoxal 5'-phosphate</name>
        <dbReference type="ChEBI" id="CHEBI:597326"/>
    </cofactor>
</comment>
<dbReference type="InterPro" id="IPR026385">
    <property type="entry name" value="LegC-like"/>
</dbReference>
<organism evidence="13 14">
    <name type="scientific">Candidatus Gallibacteroides avistercoris</name>
    <dbReference type="NCBI Taxonomy" id="2840833"/>
    <lineage>
        <taxon>Bacteria</taxon>
        <taxon>Pseudomonadati</taxon>
        <taxon>Bacteroidota</taxon>
        <taxon>Bacteroidia</taxon>
        <taxon>Bacteroidales</taxon>
        <taxon>Bacteroidaceae</taxon>
        <taxon>Bacteroidaceae incertae sedis</taxon>
        <taxon>Candidatus Gallibacteroides</taxon>
    </lineage>
</organism>
<feature type="modified residue" description="N6-(pyridoxal phosphate)lysine" evidence="11">
    <location>
        <position position="215"/>
    </location>
</feature>
<evidence type="ECO:0000256" key="8">
    <source>
        <dbReference type="ARBA" id="ARBA00066317"/>
    </source>
</evidence>
<sequence length="380" mass="42399">MYNQIVSFIKTLYAGTEGTIPLHAPCFAGNEKRYLEACIDSTFVSSVGKFVDRFEEMVADYTGAARAVVCVNGTNALHMALLLAGVKQYDEVITQPLTFIATANAISYIGARPVFLDVDRDTLGLSPAAVEQWLKENAQMRGDGCYNRTTGNRIAACVPMHTFGHPVHLDELLEVCNRYHIAVVEDAAESLGSFYKGKHTGTFGKIGVLSFNGNKTVTTGGGGMLLFQDADLGARAKHLTTQAKLPHRWEFVHDAIGYNYRMPNINAALGCAQMENLPLFIEKKREIAHRYNAFFEALPVSFFTEPEGCQSNYWLNTLIMPDKESRDEFLAYSNDNGVMTRPAWRLMTQLPMFEQCQHDHLTNAHWLEERIINIPSSVVL</sequence>
<proteinExistence type="inferred from homology"/>
<evidence type="ECO:0000256" key="5">
    <source>
        <dbReference type="ARBA" id="ARBA00022898"/>
    </source>
</evidence>
<dbReference type="SUPFAM" id="SSF53383">
    <property type="entry name" value="PLP-dependent transferases"/>
    <property type="match status" value="1"/>
</dbReference>
<dbReference type="PANTHER" id="PTHR30244">
    <property type="entry name" value="TRANSAMINASE"/>
    <property type="match status" value="1"/>
</dbReference>
<dbReference type="CDD" id="cd00616">
    <property type="entry name" value="AHBA_syn"/>
    <property type="match status" value="1"/>
</dbReference>
<protein>
    <recommendedName>
        <fullName evidence="9">GDP-perosamine synthase</fullName>
        <ecNumber evidence="8">2.6.1.102</ecNumber>
    </recommendedName>
</protein>
<dbReference type="PANTHER" id="PTHR30244:SF30">
    <property type="entry name" value="BLR5990 PROTEIN"/>
    <property type="match status" value="1"/>
</dbReference>
<evidence type="ECO:0000256" key="4">
    <source>
        <dbReference type="ARBA" id="ARBA00022679"/>
    </source>
</evidence>
<dbReference type="InterPro" id="IPR000653">
    <property type="entry name" value="DegT/StrS_aminotransferase"/>
</dbReference>
<dbReference type="FunFam" id="3.40.640.10:FF:000090">
    <property type="entry name" value="Pyridoxal phosphate-dependent aminotransferase"/>
    <property type="match status" value="1"/>
</dbReference>
<dbReference type="PIRSF" id="PIRSF000390">
    <property type="entry name" value="PLP_StrS"/>
    <property type="match status" value="1"/>
</dbReference>
<reference evidence="13" key="2">
    <citation type="journal article" date="2021" name="PeerJ">
        <title>Extensive microbial diversity within the chicken gut microbiome revealed by metagenomics and culture.</title>
        <authorList>
            <person name="Gilroy R."/>
            <person name="Ravi A."/>
            <person name="Getino M."/>
            <person name="Pursley I."/>
            <person name="Horton D.L."/>
            <person name="Alikhan N.F."/>
            <person name="Baker D."/>
            <person name="Gharbi K."/>
            <person name="Hall N."/>
            <person name="Watson M."/>
            <person name="Adriaenssens E.M."/>
            <person name="Foster-Nyarko E."/>
            <person name="Jarju S."/>
            <person name="Secka A."/>
            <person name="Antonio M."/>
            <person name="Oren A."/>
            <person name="Chaudhuri R.R."/>
            <person name="La Ragione R."/>
            <person name="Hildebrand F."/>
            <person name="Pallen M.J."/>
        </authorList>
    </citation>
    <scope>NUCLEOTIDE SEQUENCE</scope>
    <source>
        <strain evidence="13">CHK158-818</strain>
    </source>
</reference>
<evidence type="ECO:0000256" key="2">
    <source>
        <dbReference type="ARBA" id="ARBA00005125"/>
    </source>
</evidence>
<dbReference type="Proteomes" id="UP000824112">
    <property type="component" value="Unassembled WGS sequence"/>
</dbReference>
<keyword evidence="3 13" id="KW-0032">Aminotransferase</keyword>
<accession>A0A9D1SBP3</accession>
<feature type="active site" description="Proton acceptor" evidence="10">
    <location>
        <position position="215"/>
    </location>
</feature>
<evidence type="ECO:0000313" key="14">
    <source>
        <dbReference type="Proteomes" id="UP000824112"/>
    </source>
</evidence>
<dbReference type="GO" id="GO:0000271">
    <property type="term" value="P:polysaccharide biosynthetic process"/>
    <property type="evidence" value="ECO:0007669"/>
    <property type="project" value="TreeGrafter"/>
</dbReference>
<evidence type="ECO:0000256" key="9">
    <source>
        <dbReference type="ARBA" id="ARBA00074221"/>
    </source>
</evidence>
<dbReference type="GO" id="GO:0102933">
    <property type="term" value="F:GDP-4-dehydro-6-deoxy-D-mannose-4-aminotransferase activity"/>
    <property type="evidence" value="ECO:0007669"/>
    <property type="project" value="UniProtKB-EC"/>
</dbReference>
<dbReference type="AlphaFoldDB" id="A0A9D1SBP3"/>
<evidence type="ECO:0000313" key="13">
    <source>
        <dbReference type="EMBL" id="HIU54215.1"/>
    </source>
</evidence>
<comment type="catalytic activity">
    <reaction evidence="7">
        <text>GDP-alpha-D-perosamine + 2-oxoglutarate = GDP-4-dehydro-alpha-D-rhamnose + L-glutamate</text>
        <dbReference type="Rhea" id="RHEA:36779"/>
        <dbReference type="ChEBI" id="CHEBI:16810"/>
        <dbReference type="ChEBI" id="CHEBI:29985"/>
        <dbReference type="ChEBI" id="CHEBI:57964"/>
        <dbReference type="ChEBI" id="CHEBI:73996"/>
        <dbReference type="EC" id="2.6.1.102"/>
    </reaction>
</comment>
<evidence type="ECO:0000256" key="6">
    <source>
        <dbReference type="ARBA" id="ARBA00037999"/>
    </source>
</evidence>
<evidence type="ECO:0000256" key="3">
    <source>
        <dbReference type="ARBA" id="ARBA00022576"/>
    </source>
</evidence>
<dbReference type="Gene3D" id="3.40.640.10">
    <property type="entry name" value="Type I PLP-dependent aspartate aminotransferase-like (Major domain)"/>
    <property type="match status" value="1"/>
</dbReference>
<gene>
    <name evidence="13" type="ORF">IAB03_00225</name>
</gene>
<comment type="caution">
    <text evidence="13">The sequence shown here is derived from an EMBL/GenBank/DDBJ whole genome shotgun (WGS) entry which is preliminary data.</text>
</comment>
<name>A0A9D1SBP3_9BACT</name>
<evidence type="ECO:0000256" key="1">
    <source>
        <dbReference type="ARBA" id="ARBA00001933"/>
    </source>
</evidence>
<keyword evidence="4" id="KW-0808">Transferase</keyword>
<evidence type="ECO:0000256" key="12">
    <source>
        <dbReference type="RuleBase" id="RU004508"/>
    </source>
</evidence>
<reference evidence="13" key="1">
    <citation type="submission" date="2020-10" db="EMBL/GenBank/DDBJ databases">
        <authorList>
            <person name="Gilroy R."/>
        </authorList>
    </citation>
    <scope>NUCLEOTIDE SEQUENCE</scope>
    <source>
        <strain evidence="13">CHK158-818</strain>
    </source>
</reference>
<dbReference type="InterPro" id="IPR015422">
    <property type="entry name" value="PyrdxlP-dep_Trfase_small"/>
</dbReference>
<evidence type="ECO:0000256" key="7">
    <source>
        <dbReference type="ARBA" id="ARBA00051587"/>
    </source>
</evidence>
<dbReference type="EMBL" id="DVNA01000004">
    <property type="protein sequence ID" value="HIU54215.1"/>
    <property type="molecule type" value="Genomic_DNA"/>
</dbReference>
<dbReference type="Gene3D" id="3.90.1150.10">
    <property type="entry name" value="Aspartate Aminotransferase, domain 1"/>
    <property type="match status" value="1"/>
</dbReference>
<keyword evidence="5 11" id="KW-0663">Pyridoxal phosphate</keyword>
<evidence type="ECO:0000256" key="11">
    <source>
        <dbReference type="PIRSR" id="PIRSR000390-2"/>
    </source>
</evidence>
<dbReference type="InterPro" id="IPR015421">
    <property type="entry name" value="PyrdxlP-dep_Trfase_major"/>
</dbReference>